<protein>
    <recommendedName>
        <fullName evidence="6">ornithine decarboxylase</fullName>
        <ecNumber evidence="6">4.1.1.17</ecNumber>
    </recommendedName>
</protein>
<dbReference type="CDD" id="cd00622">
    <property type="entry name" value="PLPDE_III_ODC"/>
    <property type="match status" value="1"/>
</dbReference>
<dbReference type="PANTHER" id="PTHR11482:SF6">
    <property type="entry name" value="ORNITHINE DECARBOXYLASE 1-RELATED"/>
    <property type="match status" value="1"/>
</dbReference>
<dbReference type="EC" id="4.1.1.17" evidence="6"/>
<evidence type="ECO:0000313" key="13">
    <source>
        <dbReference type="EMBL" id="RKP11771.1"/>
    </source>
</evidence>
<feature type="modified residue" description="N6-(pyridoxal phosphate)lysine" evidence="9">
    <location>
        <position position="45"/>
    </location>
</feature>
<name>A0A4P9Y133_9FUNG</name>
<dbReference type="SUPFAM" id="SSF51419">
    <property type="entry name" value="PLP-binding barrel"/>
    <property type="match status" value="1"/>
</dbReference>
<evidence type="ECO:0000256" key="3">
    <source>
        <dbReference type="ARBA" id="ARBA00022898"/>
    </source>
</evidence>
<dbReference type="InterPro" id="IPR029066">
    <property type="entry name" value="PLP-binding_barrel"/>
</dbReference>
<dbReference type="GO" id="GO:0004586">
    <property type="term" value="F:ornithine decarboxylase activity"/>
    <property type="evidence" value="ECO:0007669"/>
    <property type="project" value="UniProtKB-EC"/>
</dbReference>
<gene>
    <name evidence="13" type="ORF">BJ684DRAFT_23198</name>
</gene>
<comment type="subunit">
    <text evidence="7">Homodimer. Only the dimer is catalytically active, as the active sites are constructed of residues from both monomers.</text>
</comment>
<dbReference type="InterPro" id="IPR009006">
    <property type="entry name" value="Ala_racemase/Decarboxylase_C"/>
</dbReference>
<dbReference type="GO" id="GO:0005737">
    <property type="term" value="C:cytoplasm"/>
    <property type="evidence" value="ECO:0007669"/>
    <property type="project" value="TreeGrafter"/>
</dbReference>
<evidence type="ECO:0000256" key="5">
    <source>
        <dbReference type="ARBA" id="ARBA00034115"/>
    </source>
</evidence>
<dbReference type="InterPro" id="IPR022653">
    <property type="entry name" value="De-COase2_pyr-phos_BS"/>
</dbReference>
<dbReference type="SUPFAM" id="SSF50621">
    <property type="entry name" value="Alanine racemase C-terminal domain-like"/>
    <property type="match status" value="1"/>
</dbReference>
<dbReference type="Proteomes" id="UP000267251">
    <property type="component" value="Unassembled WGS sequence"/>
</dbReference>
<feature type="active site" description="Proton donor" evidence="9">
    <location>
        <position position="339"/>
    </location>
</feature>
<evidence type="ECO:0000256" key="2">
    <source>
        <dbReference type="ARBA" id="ARBA00008872"/>
    </source>
</evidence>
<keyword evidence="4" id="KW-0456">Lyase</keyword>
<dbReference type="PRINTS" id="PR01182">
    <property type="entry name" value="ORNDCRBXLASE"/>
</dbReference>
<evidence type="ECO:0000256" key="6">
    <source>
        <dbReference type="ARBA" id="ARBA00034138"/>
    </source>
</evidence>
<comment type="catalytic activity">
    <reaction evidence="8">
        <text>L-ornithine + H(+) = putrescine + CO2</text>
        <dbReference type="Rhea" id="RHEA:22964"/>
        <dbReference type="ChEBI" id="CHEBI:15378"/>
        <dbReference type="ChEBI" id="CHEBI:16526"/>
        <dbReference type="ChEBI" id="CHEBI:46911"/>
        <dbReference type="ChEBI" id="CHEBI:326268"/>
        <dbReference type="EC" id="4.1.1.17"/>
    </reaction>
</comment>
<evidence type="ECO:0000313" key="14">
    <source>
        <dbReference type="Proteomes" id="UP000267251"/>
    </source>
</evidence>
<dbReference type="Pfam" id="PF02784">
    <property type="entry name" value="Orn_Arg_deC_N"/>
    <property type="match status" value="1"/>
</dbReference>
<organism evidence="13 14">
    <name type="scientific">Piptocephalis cylindrospora</name>
    <dbReference type="NCBI Taxonomy" id="1907219"/>
    <lineage>
        <taxon>Eukaryota</taxon>
        <taxon>Fungi</taxon>
        <taxon>Fungi incertae sedis</taxon>
        <taxon>Zoopagomycota</taxon>
        <taxon>Zoopagomycotina</taxon>
        <taxon>Zoopagomycetes</taxon>
        <taxon>Zoopagales</taxon>
        <taxon>Piptocephalidaceae</taxon>
        <taxon>Piptocephalis</taxon>
    </lineage>
</organism>
<evidence type="ECO:0000256" key="10">
    <source>
        <dbReference type="RuleBase" id="RU003737"/>
    </source>
</evidence>
<dbReference type="InterPro" id="IPR022643">
    <property type="entry name" value="De-COase2_C"/>
</dbReference>
<dbReference type="InterPro" id="IPR002433">
    <property type="entry name" value="Orn_de-COase"/>
</dbReference>
<dbReference type="PROSITE" id="PS00878">
    <property type="entry name" value="ODR_DC_2_1"/>
    <property type="match status" value="1"/>
</dbReference>
<keyword evidence="3 9" id="KW-0663">Pyridoxal phosphate</keyword>
<dbReference type="PRINTS" id="PR01179">
    <property type="entry name" value="ODADCRBXLASE"/>
</dbReference>
<dbReference type="Gene3D" id="2.40.37.10">
    <property type="entry name" value="Lyase, Ornithine Decarboxylase, Chain A, domain 1"/>
    <property type="match status" value="1"/>
</dbReference>
<dbReference type="GO" id="GO:0033387">
    <property type="term" value="P:putrescine biosynthetic process from arginine, via ornithine"/>
    <property type="evidence" value="ECO:0007669"/>
    <property type="project" value="TreeGrafter"/>
</dbReference>
<evidence type="ECO:0000256" key="9">
    <source>
        <dbReference type="PIRSR" id="PIRSR600183-50"/>
    </source>
</evidence>
<comment type="cofactor">
    <cofactor evidence="1 9">
        <name>pyridoxal 5'-phosphate</name>
        <dbReference type="ChEBI" id="CHEBI:597326"/>
    </cofactor>
</comment>
<proteinExistence type="inferred from homology"/>
<dbReference type="InterPro" id="IPR022644">
    <property type="entry name" value="De-COase2_N"/>
</dbReference>
<comment type="similarity">
    <text evidence="2 10">Belongs to the Orn/Lys/Arg decarboxylase class-II family.</text>
</comment>
<keyword evidence="14" id="KW-1185">Reference proteome</keyword>
<comment type="pathway">
    <text evidence="5">Amine and polyamine biosynthesis; putrescine biosynthesis via L-ornithine pathway; putrescine from L-ornithine: step 1/1.</text>
</comment>
<evidence type="ECO:0000256" key="1">
    <source>
        <dbReference type="ARBA" id="ARBA00001933"/>
    </source>
</evidence>
<evidence type="ECO:0000256" key="7">
    <source>
        <dbReference type="ARBA" id="ARBA00046672"/>
    </source>
</evidence>
<reference evidence="14" key="1">
    <citation type="journal article" date="2018" name="Nat. Microbiol.">
        <title>Leveraging single-cell genomics to expand the fungal tree of life.</title>
        <authorList>
            <person name="Ahrendt S.R."/>
            <person name="Quandt C.A."/>
            <person name="Ciobanu D."/>
            <person name="Clum A."/>
            <person name="Salamov A."/>
            <person name="Andreopoulos B."/>
            <person name="Cheng J.F."/>
            <person name="Woyke T."/>
            <person name="Pelin A."/>
            <person name="Henrissat B."/>
            <person name="Reynolds N.K."/>
            <person name="Benny G.L."/>
            <person name="Smith M.E."/>
            <person name="James T.Y."/>
            <person name="Grigoriev I.V."/>
        </authorList>
    </citation>
    <scope>NUCLEOTIDE SEQUENCE [LARGE SCALE GENOMIC DNA]</scope>
</reference>
<sequence length="398" mass="44297">MTITSSNNSRPQEEAFFVLDRARLRDQIRLWYQHLPTIMPFYAIKCNPEPMILEELARYGDGPGGVGFDCASAGEFLPVLATGKVLPSQIIYAHTVKIPHHLRKARELGIHKMTLDSVDEIEKIAENHPDARIVLRIRVEDRESRIRLGVKFGADEGNWRELMEAMIRYGLPLEGISFHVGSGCASGNPFSQAISLARRAFDLAWDLGLHPNLLDIGGGFPGEVLFGMGRAKGLAQFSDIAQTIRSALSRYFPETLGIRVIAEPGQFLVSGSCALVTRVLGRRMCHGPEGPTMHYHLDDGACGSFPAVLEDELPCEPIILSKLSEDRPIHRSILWGPTCTTEDLILEGAFLPEMRTGDWVFWRAMGAYTSARASTFNGFHIPPYFSYKNVIGDWWSKG</sequence>
<dbReference type="FunFam" id="3.20.20.10:FF:000005">
    <property type="entry name" value="Ornithine decarboxylase"/>
    <property type="match status" value="1"/>
</dbReference>
<evidence type="ECO:0000256" key="8">
    <source>
        <dbReference type="ARBA" id="ARBA00049127"/>
    </source>
</evidence>
<feature type="domain" description="Orn/DAP/Arg decarboxylase 2 C-terminal" evidence="11">
    <location>
        <begin position="271"/>
        <end position="366"/>
    </location>
</feature>
<dbReference type="Gene3D" id="3.20.20.10">
    <property type="entry name" value="Alanine racemase"/>
    <property type="match status" value="1"/>
</dbReference>
<evidence type="ECO:0000259" key="12">
    <source>
        <dbReference type="Pfam" id="PF02784"/>
    </source>
</evidence>
<dbReference type="PANTHER" id="PTHR11482">
    <property type="entry name" value="ARGININE/DIAMINOPIMELATE/ORNITHINE DECARBOXYLASE"/>
    <property type="match status" value="1"/>
</dbReference>
<evidence type="ECO:0000256" key="4">
    <source>
        <dbReference type="ARBA" id="ARBA00023239"/>
    </source>
</evidence>
<evidence type="ECO:0000259" key="11">
    <source>
        <dbReference type="Pfam" id="PF00278"/>
    </source>
</evidence>
<dbReference type="Pfam" id="PF00278">
    <property type="entry name" value="Orn_DAP_Arg_deC"/>
    <property type="match status" value="1"/>
</dbReference>
<dbReference type="OrthoDB" id="5034579at2759"/>
<feature type="domain" description="Orn/DAP/Arg decarboxylase 2 N-terminal" evidence="12">
    <location>
        <begin position="22"/>
        <end position="270"/>
    </location>
</feature>
<dbReference type="EMBL" id="KZ988664">
    <property type="protein sequence ID" value="RKP11771.1"/>
    <property type="molecule type" value="Genomic_DNA"/>
</dbReference>
<dbReference type="InterPro" id="IPR000183">
    <property type="entry name" value="Orn/DAP/Arg_de-COase"/>
</dbReference>
<accession>A0A4P9Y133</accession>
<dbReference type="AlphaFoldDB" id="A0A4P9Y133"/>